<evidence type="ECO:0000256" key="3">
    <source>
        <dbReference type="ARBA" id="ARBA00022692"/>
    </source>
</evidence>
<dbReference type="AlphaFoldDB" id="A0A5C5WDI2"/>
<evidence type="ECO:0000256" key="5">
    <source>
        <dbReference type="ARBA" id="ARBA00022989"/>
    </source>
</evidence>
<dbReference type="OrthoDB" id="9791339at2"/>
<sequence length="725" mass="79478">MPKLKKIVRLNRSISIPLGLVLGVLCGLFFGEICGALDPVGKAYIGLLQMAILPYMMVSLIGGIGALEAEKAKRLAVTPGMVLLASWLLALFFVFLTPLMFPASESGTFYSPNLVELKHFDFLGLYIPVNPFRAMAQTTVPAVAVFSVVTGVALISVNADRKHGLLEVLNVMSTALTKVAVMVIRLAPFGLFAIAANAAGTMSVEQIGRLQVFIGSFVLMTLFLTFVVMPGIVAALTPFRFLEVLRASRTALLTGFATGNLFVVLPLLVEQGKLLFEERGIRTADTDSFIEVLIPISFNFPNLGKLLTLTFVLFAGWYTGNAVSLADYPMFSALGILSLFGGVDLALPFLLDQLRIPSDMYQLYVVTGVVNGWFATLLAVMNLFCFTLIATCAATGCLRVQPVRAIVTLALACGLLVAAVPAMNSLLGRLMSDTSGAQMTLNEMRLNSRVAVEVLDVSQQESAAARQLERDQSRLARVLDTRVIRVGYHRDMAPFSFFNKKEELVGFDVALLHDLAAELGVSLRFIPWSYDNHTLLLDSGEIDLAIGGLIVNARRLASDDFSWPYMTVTTSVVVEDHRRDEFLSWREIANTPDLRLAILGRRVAQSIRDHLPNAEVIAIDSPQEFFNNQGAGFDGLVMTTEGGYTQTIRHPRFDVAIAEPQLRGQLAFALPQGEEEWRRFLDAWIRLKVADGSVEQLYAKWILGQGASEAGPRWCVARDVLNWID</sequence>
<dbReference type="Proteomes" id="UP000318995">
    <property type="component" value="Unassembled WGS sequence"/>
</dbReference>
<dbReference type="GO" id="GO:0016020">
    <property type="term" value="C:membrane"/>
    <property type="evidence" value="ECO:0007669"/>
    <property type="project" value="UniProtKB-SubCell"/>
</dbReference>
<feature type="transmembrane region" description="Helical" evidence="7">
    <location>
        <begin position="12"/>
        <end position="31"/>
    </location>
</feature>
<evidence type="ECO:0000256" key="7">
    <source>
        <dbReference type="SAM" id="Phobius"/>
    </source>
</evidence>
<feature type="transmembrane region" description="Helical" evidence="7">
    <location>
        <begin position="140"/>
        <end position="159"/>
    </location>
</feature>
<keyword evidence="10" id="KW-1185">Reference proteome</keyword>
<dbReference type="PANTHER" id="PTHR35936">
    <property type="entry name" value="MEMBRANE-BOUND LYTIC MUREIN TRANSGLYCOSYLASE F"/>
    <property type="match status" value="1"/>
</dbReference>
<evidence type="ECO:0000256" key="6">
    <source>
        <dbReference type="ARBA" id="ARBA00023136"/>
    </source>
</evidence>
<feature type="transmembrane region" description="Helical" evidence="7">
    <location>
        <begin position="79"/>
        <end position="101"/>
    </location>
</feature>
<accession>A0A5C5WDI2</accession>
<dbReference type="CDD" id="cd13530">
    <property type="entry name" value="PBP2_peptides_like"/>
    <property type="match status" value="1"/>
</dbReference>
<feature type="transmembrane region" description="Helical" evidence="7">
    <location>
        <begin position="371"/>
        <end position="393"/>
    </location>
</feature>
<dbReference type="EMBL" id="SJPH01000002">
    <property type="protein sequence ID" value="TWT47742.1"/>
    <property type="molecule type" value="Genomic_DNA"/>
</dbReference>
<keyword evidence="4" id="KW-0732">Signal</keyword>
<feature type="transmembrane region" description="Helical" evidence="7">
    <location>
        <begin position="212"/>
        <end position="239"/>
    </location>
</feature>
<feature type="transmembrane region" description="Helical" evidence="7">
    <location>
        <begin position="179"/>
        <end position="200"/>
    </location>
</feature>
<feature type="transmembrane region" description="Helical" evidence="7">
    <location>
        <begin position="405"/>
        <end position="423"/>
    </location>
</feature>
<comment type="caution">
    <text evidence="9">The sequence shown here is derived from an EMBL/GenBank/DDBJ whole genome shotgun (WGS) entry which is preliminary data.</text>
</comment>
<dbReference type="SUPFAM" id="SSF118215">
    <property type="entry name" value="Proton glutamate symport protein"/>
    <property type="match status" value="1"/>
</dbReference>
<dbReference type="Gene3D" id="3.40.190.10">
    <property type="entry name" value="Periplasmic binding protein-like II"/>
    <property type="match status" value="2"/>
</dbReference>
<feature type="transmembrane region" description="Helical" evidence="7">
    <location>
        <begin position="43"/>
        <end position="67"/>
    </location>
</feature>
<dbReference type="PANTHER" id="PTHR35936:SF19">
    <property type="entry name" value="AMINO-ACID-BINDING PROTEIN YXEM-RELATED"/>
    <property type="match status" value="1"/>
</dbReference>
<evidence type="ECO:0000259" key="8">
    <source>
        <dbReference type="SMART" id="SM00062"/>
    </source>
</evidence>
<organism evidence="9 10">
    <name type="scientific">Botrimarina hoheduenensis</name>
    <dbReference type="NCBI Taxonomy" id="2528000"/>
    <lineage>
        <taxon>Bacteria</taxon>
        <taxon>Pseudomonadati</taxon>
        <taxon>Planctomycetota</taxon>
        <taxon>Planctomycetia</taxon>
        <taxon>Pirellulales</taxon>
        <taxon>Lacipirellulaceae</taxon>
        <taxon>Botrimarina</taxon>
    </lineage>
</organism>
<evidence type="ECO:0000313" key="10">
    <source>
        <dbReference type="Proteomes" id="UP000318995"/>
    </source>
</evidence>
<evidence type="ECO:0000256" key="4">
    <source>
        <dbReference type="ARBA" id="ARBA00022729"/>
    </source>
</evidence>
<feature type="transmembrane region" description="Helical" evidence="7">
    <location>
        <begin position="251"/>
        <end position="269"/>
    </location>
</feature>
<comment type="subcellular location">
    <subcellularLocation>
        <location evidence="1">Membrane</location>
        <topology evidence="1">Multi-pass membrane protein</topology>
    </subcellularLocation>
</comment>
<keyword evidence="5 7" id="KW-1133">Transmembrane helix</keyword>
<evidence type="ECO:0000256" key="1">
    <source>
        <dbReference type="ARBA" id="ARBA00004141"/>
    </source>
</evidence>
<dbReference type="Pfam" id="PF00375">
    <property type="entry name" value="SDF"/>
    <property type="match status" value="1"/>
</dbReference>
<dbReference type="SUPFAM" id="SSF53850">
    <property type="entry name" value="Periplasmic binding protein-like II"/>
    <property type="match status" value="1"/>
</dbReference>
<dbReference type="RefSeq" id="WP_146572562.1">
    <property type="nucleotide sequence ID" value="NZ_SJPH01000002.1"/>
</dbReference>
<keyword evidence="6 7" id="KW-0472">Membrane</keyword>
<feature type="domain" description="Solute-binding protein family 3/N-terminal" evidence="8">
    <location>
        <begin position="483"/>
        <end position="705"/>
    </location>
</feature>
<feature type="transmembrane region" description="Helical" evidence="7">
    <location>
        <begin position="303"/>
        <end position="319"/>
    </location>
</feature>
<name>A0A5C5WDI2_9BACT</name>
<dbReference type="GO" id="GO:0015293">
    <property type="term" value="F:symporter activity"/>
    <property type="evidence" value="ECO:0007669"/>
    <property type="project" value="InterPro"/>
</dbReference>
<keyword evidence="2" id="KW-0813">Transport</keyword>
<proteinExistence type="predicted"/>
<evidence type="ECO:0000256" key="2">
    <source>
        <dbReference type="ARBA" id="ARBA00022448"/>
    </source>
</evidence>
<dbReference type="InterPro" id="IPR001638">
    <property type="entry name" value="Solute-binding_3/MltF_N"/>
</dbReference>
<feature type="transmembrane region" description="Helical" evidence="7">
    <location>
        <begin position="331"/>
        <end position="351"/>
    </location>
</feature>
<gene>
    <name evidence="9" type="primary">dctA1</name>
    <name evidence="9" type="ORF">Pla111_13620</name>
</gene>
<reference evidence="9 10" key="1">
    <citation type="submission" date="2019-02" db="EMBL/GenBank/DDBJ databases">
        <title>Deep-cultivation of Planctomycetes and their phenomic and genomic characterization uncovers novel biology.</title>
        <authorList>
            <person name="Wiegand S."/>
            <person name="Jogler M."/>
            <person name="Boedeker C."/>
            <person name="Pinto D."/>
            <person name="Vollmers J."/>
            <person name="Rivas-Marin E."/>
            <person name="Kohn T."/>
            <person name="Peeters S.H."/>
            <person name="Heuer A."/>
            <person name="Rast P."/>
            <person name="Oberbeckmann S."/>
            <person name="Bunk B."/>
            <person name="Jeske O."/>
            <person name="Meyerdierks A."/>
            <person name="Storesund J.E."/>
            <person name="Kallscheuer N."/>
            <person name="Luecker S."/>
            <person name="Lage O.M."/>
            <person name="Pohl T."/>
            <person name="Merkel B.J."/>
            <person name="Hornburger P."/>
            <person name="Mueller R.-W."/>
            <person name="Bruemmer F."/>
            <person name="Labrenz M."/>
            <person name="Spormann A.M."/>
            <person name="Op Den Camp H."/>
            <person name="Overmann J."/>
            <person name="Amann R."/>
            <person name="Jetten M.S.M."/>
            <person name="Mascher T."/>
            <person name="Medema M.H."/>
            <person name="Devos D.P."/>
            <person name="Kaster A.-K."/>
            <person name="Ovreas L."/>
            <person name="Rohde M."/>
            <person name="Galperin M.Y."/>
            <person name="Jogler C."/>
        </authorList>
    </citation>
    <scope>NUCLEOTIDE SEQUENCE [LARGE SCALE GENOMIC DNA]</scope>
    <source>
        <strain evidence="9 10">Pla111</strain>
    </source>
</reference>
<dbReference type="InterPro" id="IPR001991">
    <property type="entry name" value="Na-dicarboxylate_symporter"/>
</dbReference>
<evidence type="ECO:0000313" key="9">
    <source>
        <dbReference type="EMBL" id="TWT47742.1"/>
    </source>
</evidence>
<keyword evidence="3 7" id="KW-0812">Transmembrane</keyword>
<dbReference type="InterPro" id="IPR036458">
    <property type="entry name" value="Na:dicarbo_symporter_sf"/>
</dbReference>
<dbReference type="PRINTS" id="PR00173">
    <property type="entry name" value="EDTRNSPORT"/>
</dbReference>
<dbReference type="SMART" id="SM00062">
    <property type="entry name" value="PBPb"/>
    <property type="match status" value="1"/>
</dbReference>
<protein>
    <submittedName>
        <fullName evidence="9">C4-dicarboxylate transport protein</fullName>
    </submittedName>
</protein>
<dbReference type="Gene3D" id="1.10.3860.10">
    <property type="entry name" value="Sodium:dicarboxylate symporter"/>
    <property type="match status" value="1"/>
</dbReference>
<dbReference type="Pfam" id="PF00497">
    <property type="entry name" value="SBP_bac_3"/>
    <property type="match status" value="1"/>
</dbReference>